<dbReference type="RefSeq" id="WP_329774674.1">
    <property type="nucleotide sequence ID" value="NZ_JAYDYW010000004.1"/>
</dbReference>
<feature type="transmembrane region" description="Helical" evidence="5">
    <location>
        <begin position="592"/>
        <end position="609"/>
    </location>
</feature>
<evidence type="ECO:0000313" key="7">
    <source>
        <dbReference type="EMBL" id="MEE1673120.1"/>
    </source>
</evidence>
<feature type="transmembrane region" description="Helical" evidence="5">
    <location>
        <begin position="183"/>
        <end position="199"/>
    </location>
</feature>
<proteinExistence type="predicted"/>
<organism evidence="7 8">
    <name type="scientific">Agarivorans aestuarii</name>
    <dbReference type="NCBI Taxonomy" id="1563703"/>
    <lineage>
        <taxon>Bacteria</taxon>
        <taxon>Pseudomonadati</taxon>
        <taxon>Pseudomonadota</taxon>
        <taxon>Gammaproteobacteria</taxon>
        <taxon>Alteromonadales</taxon>
        <taxon>Alteromonadaceae</taxon>
        <taxon>Agarivorans</taxon>
    </lineage>
</organism>
<dbReference type="Gene3D" id="2.60.120.10">
    <property type="entry name" value="Jelly Rolls"/>
    <property type="match status" value="1"/>
</dbReference>
<protein>
    <submittedName>
        <fullName evidence="7">Anion permease</fullName>
    </submittedName>
</protein>
<keyword evidence="2 5" id="KW-0812">Transmembrane</keyword>
<feature type="transmembrane region" description="Helical" evidence="5">
    <location>
        <begin position="437"/>
        <end position="454"/>
    </location>
</feature>
<dbReference type="PROSITE" id="PS50042">
    <property type="entry name" value="CNMP_BINDING_3"/>
    <property type="match status" value="1"/>
</dbReference>
<feature type="transmembrane region" description="Helical" evidence="5">
    <location>
        <begin position="529"/>
        <end position="554"/>
    </location>
</feature>
<feature type="transmembrane region" description="Helical" evidence="5">
    <location>
        <begin position="503"/>
        <end position="522"/>
    </location>
</feature>
<dbReference type="EMBL" id="JAYDYW010000004">
    <property type="protein sequence ID" value="MEE1673120.1"/>
    <property type="molecule type" value="Genomic_DNA"/>
</dbReference>
<evidence type="ECO:0000256" key="5">
    <source>
        <dbReference type="SAM" id="Phobius"/>
    </source>
</evidence>
<feature type="transmembrane region" description="Helical" evidence="5">
    <location>
        <begin position="466"/>
        <end position="483"/>
    </location>
</feature>
<sequence>MIMPEKLQVLSQFLKSNPAFSGCQKEDLARLLANISVVKLAPGEVVCRSGEDANNLYYLLEGELQTTNKDQIKGPISGFFGEESALGMRSYIYDIEVVESAELVVLPLEAIVTLEAYSSFKQSLLDSFHSRLAGQTHIEVDLSPKREVEVGYRQIIGWLFAIITPLMIYWGLILSQQPLHQDAIYFASILGICSVMWIFRLLPDYVPGLFAVLSAVLLGITTSESAFSGFSSNSFFMALSILGLSAVIRSSGLSYRMLLHLLLIGPASKIWYNISFFSVGALLTPVVPTVNGRVTIVAPFLKDLLSGASKEAREQEGPRLKASLLFGASLLSPIFVSSKSVNFIVLGMLPQQVQQYFQWLDWLLAALVCGMVLLALYAVSLCWVYRNKQSLKLPKTTSLQQLKTLGSLNPAEWSSILGLIVLISALLFANIHRIEVAWVALAILFYLMMFGFLNPNQFRTKIDWSFLVFLGSLIGVVDIIHQVELDTWLTGKIYWLAAYMQQSLPLFVVLLAVIVSLIRLILPINATVIILATLLIPASIEVGVNPWVIGFLILFLSESFFWPFQASYYMQFLSLTTGIVTNDEAKLMRMNVLIYLFKLVAVYLSIPYWQSMGLI</sequence>
<dbReference type="InterPro" id="IPR001898">
    <property type="entry name" value="SLC13A/DASS"/>
</dbReference>
<dbReference type="PANTHER" id="PTHR10283">
    <property type="entry name" value="SOLUTE CARRIER FAMILY 13 MEMBER"/>
    <property type="match status" value="1"/>
</dbReference>
<dbReference type="SUPFAM" id="SSF51206">
    <property type="entry name" value="cAMP-binding domain-like"/>
    <property type="match status" value="1"/>
</dbReference>
<dbReference type="Pfam" id="PF00939">
    <property type="entry name" value="Na_sulph_symp"/>
    <property type="match status" value="1"/>
</dbReference>
<reference evidence="7 8" key="2">
    <citation type="submission" date="2023-12" db="EMBL/GenBank/DDBJ databases">
        <authorList>
            <consortium name="Cladostephus spongiosus"/>
            <person name="Lorente B."/>
            <person name="Cabral C."/>
            <person name="Frias J."/>
            <person name="Faria J."/>
            <person name="Toubarro D."/>
        </authorList>
    </citation>
    <scope>NUCLEOTIDE SEQUENCE [LARGE SCALE GENOMIC DNA]</scope>
    <source>
        <strain evidence="7 8">ZMCS4</strain>
    </source>
</reference>
<evidence type="ECO:0000256" key="2">
    <source>
        <dbReference type="ARBA" id="ARBA00022692"/>
    </source>
</evidence>
<feature type="transmembrane region" description="Helical" evidence="5">
    <location>
        <begin position="270"/>
        <end position="301"/>
    </location>
</feature>
<dbReference type="Pfam" id="PF00027">
    <property type="entry name" value="cNMP_binding"/>
    <property type="match status" value="1"/>
</dbReference>
<dbReference type="InterPro" id="IPR014710">
    <property type="entry name" value="RmlC-like_jellyroll"/>
</dbReference>
<feature type="domain" description="Cyclic nucleotide-binding" evidence="6">
    <location>
        <begin position="19"/>
        <end position="94"/>
    </location>
</feature>
<dbReference type="PANTHER" id="PTHR10283:SF82">
    <property type="entry name" value="SOLUTE CARRIER FAMILY 13 MEMBER 2"/>
    <property type="match status" value="1"/>
</dbReference>
<evidence type="ECO:0000256" key="1">
    <source>
        <dbReference type="ARBA" id="ARBA00004141"/>
    </source>
</evidence>
<dbReference type="InterPro" id="IPR000595">
    <property type="entry name" value="cNMP-bd_dom"/>
</dbReference>
<feature type="transmembrane region" description="Helical" evidence="5">
    <location>
        <begin position="413"/>
        <end position="431"/>
    </location>
</feature>
<feature type="transmembrane region" description="Helical" evidence="5">
    <location>
        <begin position="205"/>
        <end position="223"/>
    </location>
</feature>
<comment type="caution">
    <text evidence="7">The sequence shown here is derived from an EMBL/GenBank/DDBJ whole genome shotgun (WGS) entry which is preliminary data.</text>
</comment>
<feature type="transmembrane region" description="Helical" evidence="5">
    <location>
        <begin position="322"/>
        <end position="350"/>
    </location>
</feature>
<name>A0ABU7G3Q9_9ALTE</name>
<feature type="transmembrane region" description="Helical" evidence="5">
    <location>
        <begin position="362"/>
        <end position="385"/>
    </location>
</feature>
<dbReference type="CDD" id="cd00038">
    <property type="entry name" value="CAP_ED"/>
    <property type="match status" value="1"/>
</dbReference>
<evidence type="ECO:0000256" key="3">
    <source>
        <dbReference type="ARBA" id="ARBA00022989"/>
    </source>
</evidence>
<gene>
    <name evidence="7" type="ORF">SNR37_002533</name>
</gene>
<dbReference type="Proteomes" id="UP001310248">
    <property type="component" value="Unassembled WGS sequence"/>
</dbReference>
<keyword evidence="3 5" id="KW-1133">Transmembrane helix</keyword>
<evidence type="ECO:0000259" key="6">
    <source>
        <dbReference type="PROSITE" id="PS50042"/>
    </source>
</evidence>
<dbReference type="PROSITE" id="PS00888">
    <property type="entry name" value="CNMP_BINDING_1"/>
    <property type="match status" value="1"/>
</dbReference>
<dbReference type="SMART" id="SM00100">
    <property type="entry name" value="cNMP"/>
    <property type="match status" value="1"/>
</dbReference>
<keyword evidence="8" id="KW-1185">Reference proteome</keyword>
<dbReference type="InterPro" id="IPR018488">
    <property type="entry name" value="cNMP-bd_CS"/>
</dbReference>
<reference evidence="8" key="1">
    <citation type="submission" date="2023-07" db="EMBL/GenBank/DDBJ databases">
        <title>Draft genome sequence of Agarivorans aestuarii strain ZMCS4, a CAZymes producing bacteria isolated from the marine brown algae Clodostephus spongiosus.</title>
        <authorList>
            <person name="Lorente B."/>
            <person name="Cabral C."/>
            <person name="Frias J."/>
            <person name="Faria J."/>
            <person name="Toubarro D."/>
        </authorList>
    </citation>
    <scope>NUCLEOTIDE SEQUENCE [LARGE SCALE GENOMIC DNA]</scope>
    <source>
        <strain evidence="8">ZMCS4</strain>
    </source>
</reference>
<keyword evidence="4 5" id="KW-0472">Membrane</keyword>
<accession>A0ABU7G3Q9</accession>
<dbReference type="InterPro" id="IPR018490">
    <property type="entry name" value="cNMP-bd_dom_sf"/>
</dbReference>
<comment type="subcellular location">
    <subcellularLocation>
        <location evidence="1">Membrane</location>
        <topology evidence="1">Multi-pass membrane protein</topology>
    </subcellularLocation>
</comment>
<feature type="transmembrane region" description="Helical" evidence="5">
    <location>
        <begin position="155"/>
        <end position="174"/>
    </location>
</feature>
<evidence type="ECO:0000256" key="4">
    <source>
        <dbReference type="ARBA" id="ARBA00023136"/>
    </source>
</evidence>
<evidence type="ECO:0000313" key="8">
    <source>
        <dbReference type="Proteomes" id="UP001310248"/>
    </source>
</evidence>